<keyword evidence="1" id="KW-0808">Transferase</keyword>
<name>A0A5N5H257_9ROSA</name>
<comment type="caution">
    <text evidence="1">The sequence shown here is derived from an EMBL/GenBank/DDBJ whole genome shotgun (WGS) entry which is preliminary data.</text>
</comment>
<protein>
    <submittedName>
        <fullName evidence="1">Glutathione S-transferase L3-like</fullName>
    </submittedName>
</protein>
<reference evidence="1 2" key="1">
    <citation type="submission" date="2019-09" db="EMBL/GenBank/DDBJ databases">
        <authorList>
            <person name="Ou C."/>
        </authorList>
    </citation>
    <scope>NUCLEOTIDE SEQUENCE [LARGE SCALE GENOMIC DNA]</scope>
    <source>
        <strain evidence="1">S2</strain>
        <tissue evidence="1">Leaf</tissue>
    </source>
</reference>
<dbReference type="GO" id="GO:0016740">
    <property type="term" value="F:transferase activity"/>
    <property type="evidence" value="ECO:0007669"/>
    <property type="project" value="UniProtKB-KW"/>
</dbReference>
<keyword evidence="2" id="KW-1185">Reference proteome</keyword>
<dbReference type="Proteomes" id="UP000327157">
    <property type="component" value="Chromosome 4"/>
</dbReference>
<accession>A0A5N5H257</accession>
<proteinExistence type="predicted"/>
<evidence type="ECO:0000313" key="1">
    <source>
        <dbReference type="EMBL" id="KAB2621979.1"/>
    </source>
</evidence>
<reference evidence="2" key="2">
    <citation type="submission" date="2019-10" db="EMBL/GenBank/DDBJ databases">
        <title>A de novo genome assembly of a pear dwarfing rootstock.</title>
        <authorList>
            <person name="Wang F."/>
            <person name="Wang J."/>
            <person name="Li S."/>
            <person name="Zhang Y."/>
            <person name="Fang M."/>
            <person name="Ma L."/>
            <person name="Zhao Y."/>
            <person name="Jiang S."/>
        </authorList>
    </citation>
    <scope>NUCLEOTIDE SEQUENCE [LARGE SCALE GENOMIC DNA]</scope>
</reference>
<organism evidence="1 2">
    <name type="scientific">Pyrus ussuriensis x Pyrus communis</name>
    <dbReference type="NCBI Taxonomy" id="2448454"/>
    <lineage>
        <taxon>Eukaryota</taxon>
        <taxon>Viridiplantae</taxon>
        <taxon>Streptophyta</taxon>
        <taxon>Embryophyta</taxon>
        <taxon>Tracheophyta</taxon>
        <taxon>Spermatophyta</taxon>
        <taxon>Magnoliopsida</taxon>
        <taxon>eudicotyledons</taxon>
        <taxon>Gunneridae</taxon>
        <taxon>Pentapetalae</taxon>
        <taxon>rosids</taxon>
        <taxon>fabids</taxon>
        <taxon>Rosales</taxon>
        <taxon>Rosaceae</taxon>
        <taxon>Amygdaloideae</taxon>
        <taxon>Maleae</taxon>
        <taxon>Pyrus</taxon>
    </lineage>
</organism>
<sequence>MKVTNFFYLRWRKKKKEKKEKKEEDAGGGPWVVEGKAEEEVRESGGVEVAVWRRKAGESGVVVGWWLAGIRHRER</sequence>
<reference evidence="1 2" key="3">
    <citation type="submission" date="2019-11" db="EMBL/GenBank/DDBJ databases">
        <title>A de novo genome assembly of a pear dwarfing rootstock.</title>
        <authorList>
            <person name="Wang F."/>
            <person name="Wang J."/>
            <person name="Li S."/>
            <person name="Zhang Y."/>
            <person name="Fang M."/>
            <person name="Ma L."/>
            <person name="Zhao Y."/>
            <person name="Jiang S."/>
        </authorList>
    </citation>
    <scope>NUCLEOTIDE SEQUENCE [LARGE SCALE GENOMIC DNA]</scope>
    <source>
        <strain evidence="1">S2</strain>
        <tissue evidence="1">Leaf</tissue>
    </source>
</reference>
<gene>
    <name evidence="1" type="ORF">D8674_024161</name>
</gene>
<dbReference type="EMBL" id="SMOL01000231">
    <property type="protein sequence ID" value="KAB2621979.1"/>
    <property type="molecule type" value="Genomic_DNA"/>
</dbReference>
<dbReference type="AlphaFoldDB" id="A0A5N5H257"/>
<evidence type="ECO:0000313" key="2">
    <source>
        <dbReference type="Proteomes" id="UP000327157"/>
    </source>
</evidence>